<dbReference type="GO" id="GO:0005694">
    <property type="term" value="C:chromosome"/>
    <property type="evidence" value="ECO:0007669"/>
    <property type="project" value="UniProtKB-SubCell"/>
</dbReference>
<dbReference type="InterPro" id="IPR050777">
    <property type="entry name" value="SET2_Histone-Lys_MeTrsfase"/>
</dbReference>
<dbReference type="GO" id="GO:0032259">
    <property type="term" value="P:methylation"/>
    <property type="evidence" value="ECO:0007669"/>
    <property type="project" value="UniProtKB-KW"/>
</dbReference>
<dbReference type="Proteomes" id="UP000250572">
    <property type="component" value="Unassembled WGS sequence"/>
</dbReference>
<dbReference type="InterPro" id="IPR013083">
    <property type="entry name" value="Znf_RING/FYVE/PHD"/>
</dbReference>
<evidence type="ECO:0000256" key="12">
    <source>
        <dbReference type="SAM" id="MobiDB-lite"/>
    </source>
</evidence>
<keyword evidence="9" id="KW-0862">Zinc</keyword>
<evidence type="ECO:0000256" key="1">
    <source>
        <dbReference type="ARBA" id="ARBA00004123"/>
    </source>
</evidence>
<feature type="region of interest" description="Disordered" evidence="12">
    <location>
        <begin position="291"/>
        <end position="361"/>
    </location>
</feature>
<feature type="region of interest" description="Disordered" evidence="12">
    <location>
        <begin position="92"/>
        <end position="164"/>
    </location>
</feature>
<dbReference type="GO" id="GO:0005634">
    <property type="term" value="C:nucleus"/>
    <property type="evidence" value="ECO:0007669"/>
    <property type="project" value="UniProtKB-SubCell"/>
</dbReference>
<dbReference type="CDD" id="cd15648">
    <property type="entry name" value="PHD1_NSD1_2"/>
    <property type="match status" value="1"/>
</dbReference>
<dbReference type="InterPro" id="IPR019787">
    <property type="entry name" value="Znf_PHD-finger"/>
</dbReference>
<evidence type="ECO:0000256" key="11">
    <source>
        <dbReference type="PROSITE-ProRule" id="PRU00146"/>
    </source>
</evidence>
<evidence type="ECO:0000256" key="2">
    <source>
        <dbReference type="ARBA" id="ARBA00004286"/>
    </source>
</evidence>
<feature type="domain" description="PHD-type" evidence="13">
    <location>
        <begin position="852"/>
        <end position="898"/>
    </location>
</feature>
<name>A0A315VJ64_GAMAF</name>
<feature type="compositionally biased region" description="Polar residues" evidence="12">
    <location>
        <begin position="102"/>
        <end position="113"/>
    </location>
</feature>
<evidence type="ECO:0000256" key="4">
    <source>
        <dbReference type="ARBA" id="ARBA00022603"/>
    </source>
</evidence>
<dbReference type="EMBL" id="NHOQ01001678">
    <property type="protein sequence ID" value="PWA23132.1"/>
    <property type="molecule type" value="Genomic_DNA"/>
</dbReference>
<keyword evidence="10" id="KW-0539">Nucleus</keyword>
<evidence type="ECO:0000256" key="6">
    <source>
        <dbReference type="ARBA" id="ARBA00022691"/>
    </source>
</evidence>
<dbReference type="InterPro" id="IPR047426">
    <property type="entry name" value="PHD1_NSD1_2"/>
</dbReference>
<evidence type="ECO:0000256" key="7">
    <source>
        <dbReference type="ARBA" id="ARBA00022723"/>
    </source>
</evidence>
<dbReference type="GO" id="GO:0008168">
    <property type="term" value="F:methyltransferase activity"/>
    <property type="evidence" value="ECO:0007669"/>
    <property type="project" value="UniProtKB-KW"/>
</dbReference>
<evidence type="ECO:0000256" key="8">
    <source>
        <dbReference type="ARBA" id="ARBA00022771"/>
    </source>
</evidence>
<accession>A0A315VJ64</accession>
<feature type="compositionally biased region" description="Low complexity" evidence="12">
    <location>
        <begin position="142"/>
        <end position="152"/>
    </location>
</feature>
<organism evidence="14 15">
    <name type="scientific">Gambusia affinis</name>
    <name type="common">Western mosquitofish</name>
    <name type="synonym">Heterandria affinis</name>
    <dbReference type="NCBI Taxonomy" id="33528"/>
    <lineage>
        <taxon>Eukaryota</taxon>
        <taxon>Metazoa</taxon>
        <taxon>Chordata</taxon>
        <taxon>Craniata</taxon>
        <taxon>Vertebrata</taxon>
        <taxon>Euteleostomi</taxon>
        <taxon>Actinopterygii</taxon>
        <taxon>Neopterygii</taxon>
        <taxon>Teleostei</taxon>
        <taxon>Neoteleostei</taxon>
        <taxon>Acanthomorphata</taxon>
        <taxon>Ovalentaria</taxon>
        <taxon>Atherinomorphae</taxon>
        <taxon>Cyprinodontiformes</taxon>
        <taxon>Poeciliidae</taxon>
        <taxon>Poeciliinae</taxon>
        <taxon>Gambusia</taxon>
    </lineage>
</organism>
<dbReference type="InterPro" id="IPR059153">
    <property type="entry name" value="NSD_PHD-1st"/>
</dbReference>
<evidence type="ECO:0000256" key="10">
    <source>
        <dbReference type="ARBA" id="ARBA00023242"/>
    </source>
</evidence>
<sequence length="972" mass="106134">MAGPMQHGSRAGPCDRLCRLYHVRTFGEPKEFVWVEEKSTQAFHGGFEFDQLLLLRRRSKQREQNNRNTIPKRFQYSWRCSVAEAESVLSGRPDVSPALAPSTDQTFSFNSPPEGQKKPPPAVPAVSEPLHLSNGPTSSTATTRTKPSTLKKTSSKKKQSKSLQDLGNEKALCCSLDQSHRDNRECPYSDLDSVPKILCPKALERQPKLLPCQPSAAAVKELKKQPDNQTGLWFSKSGRDRRPKTTSPVSDHSLFSKGPCKKKHLSTVSKKAPVPSALLVGAESNDSVILADTNKSTDNGPIHEQSVSEKCRASEDNPVEGRGWSLDQPKAQLSTEDKQTSETKINPLSISSDNPDVEKDFHPSKKVGFNNDSDSPKMETSVSSTELSVIIATKQLDKTEKPFDQEKESQQNLRPCLQVEKRDPVSILEKQKNLVSKCRLPFVKLIRKEIEQNQFLHSCLTHVTTNRSECNKKEKTSDSDVNKAAANKSDLTGSKTSVFTDQISPSKFIQVSVKKLRARSESGLLRLSSESPPLKVFYLFLRGGGHLGLQAVLQDLLPQEKLLPTKQKSSETKTFRLNLPIRTRTGPSDREGSASGGGVKESMESTGSSWVDGGSALGIWVSTGVAGANSSGGGVSISGSKEDDELSAMFFFNLTNQVLNGLVHHVASEAGWLFQVACRTFPPFQRNTNLLAALQSFPSLLLLLPTNVSTTASLDPATANLILNCVQRFAQLSLLNRLLGFSTLPLVDNLQGSGHQPTAGWKMGRLLLQDLVWISSTSNKEQDPPEQVDPPPADAFQSDDGSVQEEALESEDDRFRLENRFPPTKDDLLGDDAPLPVRKIIGDRGGPASMKENVCQVCEKTGELLLCEGQCCGAFHLACISLAEAPKGKFVCPECKSAVKGRETEPRGKHGGKNKEDGGRETVTLCCLSIRGWTRRLHTATLHVKGGALLELNCTFNLSGAKKGGSLSSSHV</sequence>
<keyword evidence="8 11" id="KW-0863">Zinc-finger</keyword>
<evidence type="ECO:0000313" key="14">
    <source>
        <dbReference type="EMBL" id="PWA23132.1"/>
    </source>
</evidence>
<evidence type="ECO:0000256" key="3">
    <source>
        <dbReference type="ARBA" id="ARBA00022454"/>
    </source>
</evidence>
<feature type="compositionally biased region" description="Polar residues" evidence="12">
    <location>
        <begin position="342"/>
        <end position="354"/>
    </location>
</feature>
<dbReference type="GO" id="GO:0008270">
    <property type="term" value="F:zinc ion binding"/>
    <property type="evidence" value="ECO:0007669"/>
    <property type="project" value="UniProtKB-KW"/>
</dbReference>
<dbReference type="SMART" id="SM00249">
    <property type="entry name" value="PHD"/>
    <property type="match status" value="1"/>
</dbReference>
<dbReference type="PROSITE" id="PS01359">
    <property type="entry name" value="ZF_PHD_1"/>
    <property type="match status" value="1"/>
</dbReference>
<keyword evidence="7" id="KW-0479">Metal-binding</keyword>
<evidence type="ECO:0000256" key="9">
    <source>
        <dbReference type="ARBA" id="ARBA00022833"/>
    </source>
</evidence>
<feature type="region of interest" description="Disordered" evidence="12">
    <location>
        <begin position="220"/>
        <end position="268"/>
    </location>
</feature>
<keyword evidence="5" id="KW-0808">Transferase</keyword>
<dbReference type="SUPFAM" id="SSF57903">
    <property type="entry name" value="FYVE/PHD zinc finger"/>
    <property type="match status" value="1"/>
</dbReference>
<dbReference type="AlphaFoldDB" id="A0A315VJ64"/>
<comment type="caution">
    <text evidence="14">The sequence shown here is derived from an EMBL/GenBank/DDBJ whole genome shotgun (WGS) entry which is preliminary data.</text>
</comment>
<protein>
    <recommendedName>
        <fullName evidence="13">PHD-type domain-containing protein</fullName>
    </recommendedName>
</protein>
<comment type="subcellular location">
    <subcellularLocation>
        <location evidence="2">Chromosome</location>
    </subcellularLocation>
    <subcellularLocation>
        <location evidence="1">Nucleus</location>
    </subcellularLocation>
</comment>
<dbReference type="PROSITE" id="PS50016">
    <property type="entry name" value="ZF_PHD_2"/>
    <property type="match status" value="1"/>
</dbReference>
<dbReference type="PANTHER" id="PTHR22884">
    <property type="entry name" value="SET DOMAIN PROTEINS"/>
    <property type="match status" value="1"/>
</dbReference>
<dbReference type="InterPro" id="IPR019786">
    <property type="entry name" value="Zinc_finger_PHD-type_CS"/>
</dbReference>
<evidence type="ECO:0000313" key="15">
    <source>
        <dbReference type="Proteomes" id="UP000250572"/>
    </source>
</evidence>
<gene>
    <name evidence="14" type="ORF">CCH79_00002497</name>
</gene>
<dbReference type="Pfam" id="PF23011">
    <property type="entry name" value="PHD-1st_NSD"/>
    <property type="match status" value="1"/>
</dbReference>
<evidence type="ECO:0000259" key="13">
    <source>
        <dbReference type="PROSITE" id="PS50016"/>
    </source>
</evidence>
<feature type="compositionally biased region" description="Basic and acidic residues" evidence="12">
    <location>
        <begin position="306"/>
        <end position="315"/>
    </location>
</feature>
<feature type="region of interest" description="Disordered" evidence="12">
    <location>
        <begin position="778"/>
        <end position="803"/>
    </location>
</feature>
<reference evidence="14 15" key="1">
    <citation type="journal article" date="2018" name="G3 (Bethesda)">
        <title>A High-Quality Reference Genome for the Invasive Mosquitofish Gambusia affinis Using a Chicago Library.</title>
        <authorList>
            <person name="Hoffberg S.L."/>
            <person name="Troendle N.J."/>
            <person name="Glenn T.C."/>
            <person name="Mahmud O."/>
            <person name="Louha S."/>
            <person name="Chalopin D."/>
            <person name="Bennetzen J.L."/>
            <person name="Mauricio R."/>
        </authorList>
    </citation>
    <scope>NUCLEOTIDE SEQUENCE [LARGE SCALE GENOMIC DNA]</scope>
    <source>
        <strain evidence="14">NE01/NJP1002.9</strain>
        <tissue evidence="14">Muscle</tissue>
    </source>
</reference>
<dbReference type="InterPro" id="IPR001965">
    <property type="entry name" value="Znf_PHD"/>
</dbReference>
<keyword evidence="3" id="KW-0158">Chromosome</keyword>
<feature type="region of interest" description="Disordered" evidence="12">
    <location>
        <begin position="581"/>
        <end position="608"/>
    </location>
</feature>
<keyword evidence="6" id="KW-0949">S-adenosyl-L-methionine</keyword>
<dbReference type="InterPro" id="IPR011011">
    <property type="entry name" value="Znf_FYVE_PHD"/>
</dbReference>
<dbReference type="Gene3D" id="3.30.40.10">
    <property type="entry name" value="Zinc/RING finger domain, C3HC4 (zinc finger)"/>
    <property type="match status" value="1"/>
</dbReference>
<dbReference type="FunFam" id="3.30.40.10:FF:000093">
    <property type="entry name" value="Histone-lysine N-methyltransferase"/>
    <property type="match status" value="1"/>
</dbReference>
<keyword evidence="4" id="KW-0489">Methyltransferase</keyword>
<proteinExistence type="predicted"/>
<keyword evidence="15" id="KW-1185">Reference proteome</keyword>
<evidence type="ECO:0000256" key="5">
    <source>
        <dbReference type="ARBA" id="ARBA00022679"/>
    </source>
</evidence>